<dbReference type="InterPro" id="IPR009057">
    <property type="entry name" value="Homeodomain-like_sf"/>
</dbReference>
<evidence type="ECO:0000256" key="4">
    <source>
        <dbReference type="PROSITE-ProRule" id="PRU00335"/>
    </source>
</evidence>
<dbReference type="PROSITE" id="PS50977">
    <property type="entry name" value="HTH_TETR_2"/>
    <property type="match status" value="1"/>
</dbReference>
<organism evidence="6 7">
    <name type="scientific">Actinacidiphila rubida</name>
    <dbReference type="NCBI Taxonomy" id="310780"/>
    <lineage>
        <taxon>Bacteria</taxon>
        <taxon>Bacillati</taxon>
        <taxon>Actinomycetota</taxon>
        <taxon>Actinomycetes</taxon>
        <taxon>Kitasatosporales</taxon>
        <taxon>Streptomycetaceae</taxon>
        <taxon>Actinacidiphila</taxon>
    </lineage>
</organism>
<reference evidence="6 7" key="1">
    <citation type="submission" date="2016-10" db="EMBL/GenBank/DDBJ databases">
        <authorList>
            <person name="de Groot N.N."/>
        </authorList>
    </citation>
    <scope>NUCLEOTIDE SEQUENCE [LARGE SCALE GENOMIC DNA]</scope>
    <source>
        <strain evidence="6 7">CGMCC 4.2026</strain>
    </source>
</reference>
<sequence>MPKLWDETVDAHRAAVREAIVRATAELVAEHGVASVKMAQIAERAGVGRATLYKYFPDVEAILGVWHEEHVAAHLGELRAARERGGSAGARLRAVLTGYAFIAFHRAGADAEIAALVHRGDSATEARGQLLTLLGDALAEAAADGAVRDDIAPVELAQYCLHALEAAGALASQAAVRRLVAVTLDGLRPA</sequence>
<dbReference type="PRINTS" id="PR00455">
    <property type="entry name" value="HTHTETR"/>
</dbReference>
<evidence type="ECO:0000313" key="6">
    <source>
        <dbReference type="EMBL" id="SEO81162.1"/>
    </source>
</evidence>
<dbReference type="EMBL" id="FODD01000045">
    <property type="protein sequence ID" value="SEO81162.1"/>
    <property type="molecule type" value="Genomic_DNA"/>
</dbReference>
<dbReference type="OrthoDB" id="4709704at2"/>
<dbReference type="AlphaFoldDB" id="A0A1H8SR20"/>
<dbReference type="InterPro" id="IPR050109">
    <property type="entry name" value="HTH-type_TetR-like_transc_reg"/>
</dbReference>
<dbReference type="Pfam" id="PF21597">
    <property type="entry name" value="TetR_C_43"/>
    <property type="match status" value="1"/>
</dbReference>
<dbReference type="InterPro" id="IPR001647">
    <property type="entry name" value="HTH_TetR"/>
</dbReference>
<dbReference type="SUPFAM" id="SSF48498">
    <property type="entry name" value="Tetracyclin repressor-like, C-terminal domain"/>
    <property type="match status" value="1"/>
</dbReference>
<dbReference type="GO" id="GO:0003700">
    <property type="term" value="F:DNA-binding transcription factor activity"/>
    <property type="evidence" value="ECO:0007669"/>
    <property type="project" value="TreeGrafter"/>
</dbReference>
<dbReference type="Proteomes" id="UP000181951">
    <property type="component" value="Unassembled WGS sequence"/>
</dbReference>
<dbReference type="SUPFAM" id="SSF46689">
    <property type="entry name" value="Homeodomain-like"/>
    <property type="match status" value="1"/>
</dbReference>
<evidence type="ECO:0000256" key="3">
    <source>
        <dbReference type="ARBA" id="ARBA00023163"/>
    </source>
</evidence>
<dbReference type="InterPro" id="IPR049445">
    <property type="entry name" value="TetR_SbtR-like_C"/>
</dbReference>
<feature type="domain" description="HTH tetR-type" evidence="5">
    <location>
        <begin position="14"/>
        <end position="74"/>
    </location>
</feature>
<dbReference type="InterPro" id="IPR036271">
    <property type="entry name" value="Tet_transcr_reg_TetR-rel_C_sf"/>
</dbReference>
<evidence type="ECO:0000259" key="5">
    <source>
        <dbReference type="PROSITE" id="PS50977"/>
    </source>
</evidence>
<proteinExistence type="predicted"/>
<accession>A0A1H8SR20</accession>
<evidence type="ECO:0000313" key="7">
    <source>
        <dbReference type="Proteomes" id="UP000181951"/>
    </source>
</evidence>
<dbReference type="PANTHER" id="PTHR30055">
    <property type="entry name" value="HTH-TYPE TRANSCRIPTIONAL REGULATOR RUTR"/>
    <property type="match status" value="1"/>
</dbReference>
<dbReference type="Gene3D" id="1.10.357.10">
    <property type="entry name" value="Tetracycline Repressor, domain 2"/>
    <property type="match status" value="1"/>
</dbReference>
<keyword evidence="1" id="KW-0805">Transcription regulation</keyword>
<dbReference type="PANTHER" id="PTHR30055:SF234">
    <property type="entry name" value="HTH-TYPE TRANSCRIPTIONAL REGULATOR BETI"/>
    <property type="match status" value="1"/>
</dbReference>
<name>A0A1H8SR20_9ACTN</name>
<dbReference type="STRING" id="310780.SAMN05216267_10458"/>
<keyword evidence="7" id="KW-1185">Reference proteome</keyword>
<dbReference type="GO" id="GO:0000976">
    <property type="term" value="F:transcription cis-regulatory region binding"/>
    <property type="evidence" value="ECO:0007669"/>
    <property type="project" value="TreeGrafter"/>
</dbReference>
<dbReference type="RefSeq" id="WP_075018079.1">
    <property type="nucleotide sequence ID" value="NZ_FODD01000045.1"/>
</dbReference>
<evidence type="ECO:0000256" key="2">
    <source>
        <dbReference type="ARBA" id="ARBA00023125"/>
    </source>
</evidence>
<feature type="DNA-binding region" description="H-T-H motif" evidence="4">
    <location>
        <begin position="37"/>
        <end position="56"/>
    </location>
</feature>
<dbReference type="Pfam" id="PF00440">
    <property type="entry name" value="TetR_N"/>
    <property type="match status" value="1"/>
</dbReference>
<protein>
    <submittedName>
        <fullName evidence="6">Transcriptional regulator, TetR family</fullName>
    </submittedName>
</protein>
<evidence type="ECO:0000256" key="1">
    <source>
        <dbReference type="ARBA" id="ARBA00023015"/>
    </source>
</evidence>
<gene>
    <name evidence="6" type="ORF">SAMN05216267_10458</name>
</gene>
<keyword evidence="2 4" id="KW-0238">DNA-binding</keyword>
<keyword evidence="3" id="KW-0804">Transcription</keyword>